<protein>
    <recommendedName>
        <fullName evidence="1">RHS protein conserved region domain-containing protein</fullName>
    </recommendedName>
</protein>
<evidence type="ECO:0000313" key="3">
    <source>
        <dbReference type="Proteomes" id="UP000002815"/>
    </source>
</evidence>
<evidence type="ECO:0000313" key="2">
    <source>
        <dbReference type="EMBL" id="EFX36936.1"/>
    </source>
</evidence>
<keyword evidence="3" id="KW-1185">Reference proteome</keyword>
<feature type="domain" description="RHS protein conserved region" evidence="1">
    <location>
        <begin position="20"/>
        <end position="51"/>
    </location>
</feature>
<organism evidence="2 3">
    <name type="scientific">Streptococcus infantis ATCC 700779</name>
    <dbReference type="NCBI Taxonomy" id="889204"/>
    <lineage>
        <taxon>Bacteria</taxon>
        <taxon>Bacillati</taxon>
        <taxon>Bacillota</taxon>
        <taxon>Bacilli</taxon>
        <taxon>Lactobacillales</taxon>
        <taxon>Streptococcaceae</taxon>
        <taxon>Streptococcus</taxon>
    </lineage>
</organism>
<reference evidence="2 3" key="1">
    <citation type="submission" date="2010-12" db="EMBL/GenBank/DDBJ databases">
        <authorList>
            <person name="Muzny D."/>
            <person name="Qin X."/>
            <person name="Deng J."/>
            <person name="Jiang H."/>
            <person name="Liu Y."/>
            <person name="Qu J."/>
            <person name="Song X.-Z."/>
            <person name="Zhang L."/>
            <person name="Thornton R."/>
            <person name="Coyle M."/>
            <person name="Francisco L."/>
            <person name="Jackson L."/>
            <person name="Javaid M."/>
            <person name="Korchina V."/>
            <person name="Kovar C."/>
            <person name="Mata R."/>
            <person name="Mathew T."/>
            <person name="Ngo R."/>
            <person name="Nguyen L."/>
            <person name="Nguyen N."/>
            <person name="Okwuonu G."/>
            <person name="Ongeri F."/>
            <person name="Pham C."/>
            <person name="Simmons D."/>
            <person name="Wilczek-Boney K."/>
            <person name="Hale W."/>
            <person name="Jakkamsetti A."/>
            <person name="Pham P."/>
            <person name="Ruth R."/>
            <person name="San Lucas F."/>
            <person name="Warren J."/>
            <person name="Zhang J."/>
            <person name="Zhao Z."/>
            <person name="Zhou C."/>
            <person name="Zhu D."/>
            <person name="Lee S."/>
            <person name="Bess C."/>
            <person name="Blankenburg K."/>
            <person name="Forbes L."/>
            <person name="Fu Q."/>
            <person name="Gubbala S."/>
            <person name="Hirani K."/>
            <person name="Jayaseelan J.C."/>
            <person name="Lara F."/>
            <person name="Munidasa M."/>
            <person name="Palculict T."/>
            <person name="Patil S."/>
            <person name="Pu L.-L."/>
            <person name="Saada N."/>
            <person name="Tang L."/>
            <person name="Weissenberger G."/>
            <person name="Zhu Y."/>
            <person name="Hemphill L."/>
            <person name="Shang Y."/>
            <person name="Youmans B."/>
            <person name="Ayvaz T."/>
            <person name="Ross M."/>
            <person name="Santibanez J."/>
            <person name="Aqrawi P."/>
            <person name="Gross S."/>
            <person name="Joshi V."/>
            <person name="Fowler G."/>
            <person name="Nazareth L."/>
            <person name="Reid J."/>
            <person name="Worley K."/>
            <person name="Petrosino J."/>
            <person name="Highlander S."/>
            <person name="Gibbs R."/>
        </authorList>
    </citation>
    <scope>NUCLEOTIDE SEQUENCE [LARGE SCALE GENOMIC DNA]</scope>
    <source>
        <strain evidence="2 3">ATCC 700779</strain>
    </source>
</reference>
<proteinExistence type="predicted"/>
<dbReference type="InterPro" id="IPR001826">
    <property type="entry name" value="RHS"/>
</dbReference>
<evidence type="ECO:0000259" key="1">
    <source>
        <dbReference type="Pfam" id="PF03527"/>
    </source>
</evidence>
<dbReference type="PATRIC" id="fig|889204.5.peg.738"/>
<name>E8JZB7_9STRE</name>
<dbReference type="EMBL" id="AEVD01000005">
    <property type="protein sequence ID" value="EFX36936.1"/>
    <property type="molecule type" value="Genomic_DNA"/>
</dbReference>
<dbReference type="AlphaFoldDB" id="E8JZB7"/>
<dbReference type="Pfam" id="PF03527">
    <property type="entry name" value="RHS"/>
    <property type="match status" value="1"/>
</dbReference>
<comment type="caution">
    <text evidence="2">The sequence shown here is derived from an EMBL/GenBank/DDBJ whole genome shotgun (WGS) entry which is preliminary data.</text>
</comment>
<sequence>MAQVHDWTTEEGENRQETNYFHCDQIGISREMTDDEANLVWFGDYYGWDILKNETNISGTAHQPFRLQN</sequence>
<dbReference type="HOGENOM" id="CLU_2774172_0_0_9"/>
<dbReference type="eggNOG" id="ENOG502ZNYH">
    <property type="taxonomic scope" value="Bacteria"/>
</dbReference>
<accession>E8JZB7</accession>
<gene>
    <name evidence="2" type="ORF">HMPREF9423_0580</name>
</gene>
<dbReference type="Gene3D" id="2.180.10.10">
    <property type="entry name" value="RHS repeat-associated core"/>
    <property type="match status" value="1"/>
</dbReference>
<dbReference type="Proteomes" id="UP000002815">
    <property type="component" value="Unassembled WGS sequence"/>
</dbReference>